<organism evidence="2 3">
    <name type="scientific">Mariniradius sediminis</name>
    <dbReference type="NCBI Taxonomy" id="2909237"/>
    <lineage>
        <taxon>Bacteria</taxon>
        <taxon>Pseudomonadati</taxon>
        <taxon>Bacteroidota</taxon>
        <taxon>Cytophagia</taxon>
        <taxon>Cytophagales</taxon>
        <taxon>Cyclobacteriaceae</taxon>
        <taxon>Mariniradius</taxon>
    </lineage>
</organism>
<comment type="caution">
    <text evidence="2">The sequence shown here is derived from an EMBL/GenBank/DDBJ whole genome shotgun (WGS) entry which is preliminary data.</text>
</comment>
<sequence>MKKIGILLLISQIFTLQQLFAQQKPLTPIGGRPDLKGDLFLEFGFNTLNNKPDELKTDFFKSRTFNAYYYFEVKILGENSGLTFNPGLGFASDKYAFRNDQTLFNNPALGPNSSQLLPISDVYGDDILVRTNNVTTNFLEIPVEFRYHFNRNNYRKSIRWAFGGKFGYNFQSQTKIAYTDGAGLDRKIKDRQSFGFAPFRYGVYTRLGFSGFNLWGYYGLNQVFEKDKGPFKTQATQLNFGISVALF</sequence>
<feature type="domain" description="Outer membrane protein beta-barrel" evidence="1">
    <location>
        <begin position="39"/>
        <end position="225"/>
    </location>
</feature>
<protein>
    <submittedName>
        <fullName evidence="2">PorT family protein</fullName>
    </submittedName>
</protein>
<accession>A0ABS9BR87</accession>
<reference evidence="2 3" key="1">
    <citation type="submission" date="2022-01" db="EMBL/GenBank/DDBJ databases">
        <title>Mariniradius saccharolyticus sp. nov., isolated from sediment of a river.</title>
        <authorList>
            <person name="Liu H."/>
        </authorList>
    </citation>
    <scope>NUCLEOTIDE SEQUENCE [LARGE SCALE GENOMIC DNA]</scope>
    <source>
        <strain evidence="2 3">RY-2</strain>
    </source>
</reference>
<dbReference type="Proteomes" id="UP001201449">
    <property type="component" value="Unassembled WGS sequence"/>
</dbReference>
<evidence type="ECO:0000313" key="2">
    <source>
        <dbReference type="EMBL" id="MCF1749985.1"/>
    </source>
</evidence>
<name>A0ABS9BR87_9BACT</name>
<keyword evidence="3" id="KW-1185">Reference proteome</keyword>
<dbReference type="InterPro" id="IPR025665">
    <property type="entry name" value="Beta-barrel_OMP_2"/>
</dbReference>
<dbReference type="Pfam" id="PF13568">
    <property type="entry name" value="OMP_b-brl_2"/>
    <property type="match status" value="1"/>
</dbReference>
<dbReference type="RefSeq" id="WP_234860106.1">
    <property type="nucleotide sequence ID" value="NZ_JAKEVZ010000001.1"/>
</dbReference>
<evidence type="ECO:0000259" key="1">
    <source>
        <dbReference type="Pfam" id="PF13568"/>
    </source>
</evidence>
<dbReference type="EMBL" id="JAKEVZ010000001">
    <property type="protein sequence ID" value="MCF1749985.1"/>
    <property type="molecule type" value="Genomic_DNA"/>
</dbReference>
<gene>
    <name evidence="2" type="ORF">L0U89_02790</name>
</gene>
<proteinExistence type="predicted"/>
<evidence type="ECO:0000313" key="3">
    <source>
        <dbReference type="Proteomes" id="UP001201449"/>
    </source>
</evidence>